<evidence type="ECO:0000259" key="3">
    <source>
        <dbReference type="Pfam" id="PF16344"/>
    </source>
</evidence>
<proteinExistence type="predicted"/>
<dbReference type="Pfam" id="PF16344">
    <property type="entry name" value="FecR_C"/>
    <property type="match status" value="1"/>
</dbReference>
<keyword evidence="1" id="KW-1133">Transmembrane helix</keyword>
<keyword evidence="1" id="KW-0472">Membrane</keyword>
<name>A0A6N8KXU0_9SPHI</name>
<dbReference type="InterPro" id="IPR032508">
    <property type="entry name" value="FecR_C"/>
</dbReference>
<dbReference type="PANTHER" id="PTHR30273">
    <property type="entry name" value="PERIPLASMIC SIGNAL SENSOR AND SIGMA FACTOR ACTIVATOR FECR-RELATED"/>
    <property type="match status" value="1"/>
</dbReference>
<dbReference type="EMBL" id="WSQA01000002">
    <property type="protein sequence ID" value="MVZ61061.1"/>
    <property type="molecule type" value="Genomic_DNA"/>
</dbReference>
<comment type="caution">
    <text evidence="4">The sequence shown here is derived from an EMBL/GenBank/DDBJ whole genome shotgun (WGS) entry which is preliminary data.</text>
</comment>
<dbReference type="InterPro" id="IPR012373">
    <property type="entry name" value="Ferrdict_sens_TM"/>
</dbReference>
<keyword evidence="5" id="KW-1185">Reference proteome</keyword>
<dbReference type="PANTHER" id="PTHR30273:SF2">
    <property type="entry name" value="PROTEIN FECR"/>
    <property type="match status" value="1"/>
</dbReference>
<dbReference type="Pfam" id="PF04773">
    <property type="entry name" value="FecR"/>
    <property type="match status" value="1"/>
</dbReference>
<sequence length="400" mass="44877">MNQAKDLLEKYKRGHCTAEELALLQQWFHQLNQEEPTALTDADLQAGLQRFEQAFAASKTKVRPMRNWYWPAAASAAALLIAVGSWLYFSDALKQEDQLKEELVQQPRVEQEVELPLTTLENKVPLKKPAENIALLEFADGDKMSLDGLSTGSAVERNGVIITKLGSGEVTIAVKKEAAAAGLAQQEHQISTPRGGMYNLTLPDGSKVFLNAASRLRFPRQFAKQDRRVELQGEAYFEIAKDQARPFYVLSQHGKLQQEIRVYGTKFVVSAYRDDQVFATTLLEGKISIKGARGGQESFMLPNQQALNTVGDLQIAQADVEAAMAWRNQLFDFSNSNLEQVMKQISRWYDIDIAMAEQLKALPLSGQLSRNKPLPELLEILASTYNLKFNFKQQKLQVSQ</sequence>
<dbReference type="Gene3D" id="2.60.120.1440">
    <property type="match status" value="1"/>
</dbReference>
<protein>
    <submittedName>
        <fullName evidence="4">DUF4974 domain-containing protein</fullName>
    </submittedName>
</protein>
<feature type="domain" description="FecR protein" evidence="2">
    <location>
        <begin position="189"/>
        <end position="287"/>
    </location>
</feature>
<keyword evidence="1" id="KW-0812">Transmembrane</keyword>
<feature type="domain" description="Protein FecR C-terminal" evidence="3">
    <location>
        <begin position="331"/>
        <end position="395"/>
    </location>
</feature>
<organism evidence="4 5">
    <name type="scientific">Sphingobacterium humi</name>
    <dbReference type="NCBI Taxonomy" id="1796905"/>
    <lineage>
        <taxon>Bacteria</taxon>
        <taxon>Pseudomonadati</taxon>
        <taxon>Bacteroidota</taxon>
        <taxon>Sphingobacteriia</taxon>
        <taxon>Sphingobacteriales</taxon>
        <taxon>Sphingobacteriaceae</taxon>
        <taxon>Sphingobacterium</taxon>
    </lineage>
</organism>
<dbReference type="RefSeq" id="WP_160367707.1">
    <property type="nucleotide sequence ID" value="NZ_WSQA01000002.1"/>
</dbReference>
<accession>A0A6N8KXU0</accession>
<dbReference type="GO" id="GO:0016989">
    <property type="term" value="F:sigma factor antagonist activity"/>
    <property type="evidence" value="ECO:0007669"/>
    <property type="project" value="TreeGrafter"/>
</dbReference>
<feature type="transmembrane region" description="Helical" evidence="1">
    <location>
        <begin position="68"/>
        <end position="89"/>
    </location>
</feature>
<dbReference type="Proteomes" id="UP000435036">
    <property type="component" value="Unassembled WGS sequence"/>
</dbReference>
<reference evidence="4 5" key="1">
    <citation type="submission" date="2019-12" db="EMBL/GenBank/DDBJ databases">
        <authorList>
            <person name="Dong K."/>
        </authorList>
    </citation>
    <scope>NUCLEOTIDE SEQUENCE [LARGE SCALE GENOMIC DNA]</scope>
    <source>
        <strain evidence="4 5">JCM 31225</strain>
    </source>
</reference>
<evidence type="ECO:0000313" key="5">
    <source>
        <dbReference type="Proteomes" id="UP000435036"/>
    </source>
</evidence>
<dbReference type="OrthoDB" id="1099963at2"/>
<evidence type="ECO:0000313" key="4">
    <source>
        <dbReference type="EMBL" id="MVZ61061.1"/>
    </source>
</evidence>
<evidence type="ECO:0000259" key="2">
    <source>
        <dbReference type="Pfam" id="PF04773"/>
    </source>
</evidence>
<dbReference type="Gene3D" id="3.55.50.30">
    <property type="match status" value="1"/>
</dbReference>
<dbReference type="AlphaFoldDB" id="A0A6N8KXU0"/>
<dbReference type="InterPro" id="IPR006860">
    <property type="entry name" value="FecR"/>
</dbReference>
<evidence type="ECO:0000256" key="1">
    <source>
        <dbReference type="SAM" id="Phobius"/>
    </source>
</evidence>
<gene>
    <name evidence="4" type="ORF">GQF63_03395</name>
</gene>